<dbReference type="Proteomes" id="UP001164929">
    <property type="component" value="Chromosome 6"/>
</dbReference>
<dbReference type="AlphaFoldDB" id="A0AAD6VZL5"/>
<keyword evidence="2" id="KW-1185">Reference proteome</keyword>
<proteinExistence type="predicted"/>
<name>A0AAD6VZL5_9ROSI</name>
<dbReference type="EMBL" id="JAQIZT010000006">
    <property type="protein sequence ID" value="KAJ6993259.1"/>
    <property type="molecule type" value="Genomic_DNA"/>
</dbReference>
<sequence length="117" mass="12981">MATTLSSRSAASPPPRPSVSLLHWELQKHVLQFACIICAQAGRPPGTKKRREKTSKRLVFQLFVLGELETLGFSQYSTYDDIVVENQSSFCPRVLAGAPRSTISSVNFHLIALGHWI</sequence>
<protein>
    <submittedName>
        <fullName evidence="1">Uncharacterized protein</fullName>
    </submittedName>
</protein>
<gene>
    <name evidence="1" type="ORF">NC653_016395</name>
</gene>
<accession>A0AAD6VZL5</accession>
<reference evidence="1" key="1">
    <citation type="journal article" date="2023" name="Mol. Ecol. Resour.">
        <title>Chromosome-level genome assembly of a triploid poplar Populus alba 'Berolinensis'.</title>
        <authorList>
            <person name="Chen S."/>
            <person name="Yu Y."/>
            <person name="Wang X."/>
            <person name="Wang S."/>
            <person name="Zhang T."/>
            <person name="Zhou Y."/>
            <person name="He R."/>
            <person name="Meng N."/>
            <person name="Wang Y."/>
            <person name="Liu W."/>
            <person name="Liu Z."/>
            <person name="Liu J."/>
            <person name="Guo Q."/>
            <person name="Huang H."/>
            <person name="Sederoff R.R."/>
            <person name="Wang G."/>
            <person name="Qu G."/>
            <person name="Chen S."/>
        </authorList>
    </citation>
    <scope>NUCLEOTIDE SEQUENCE</scope>
    <source>
        <strain evidence="1">SC-2020</strain>
    </source>
</reference>
<evidence type="ECO:0000313" key="2">
    <source>
        <dbReference type="Proteomes" id="UP001164929"/>
    </source>
</evidence>
<comment type="caution">
    <text evidence="1">The sequence shown here is derived from an EMBL/GenBank/DDBJ whole genome shotgun (WGS) entry which is preliminary data.</text>
</comment>
<organism evidence="1 2">
    <name type="scientific">Populus alba x Populus x berolinensis</name>
    <dbReference type="NCBI Taxonomy" id="444605"/>
    <lineage>
        <taxon>Eukaryota</taxon>
        <taxon>Viridiplantae</taxon>
        <taxon>Streptophyta</taxon>
        <taxon>Embryophyta</taxon>
        <taxon>Tracheophyta</taxon>
        <taxon>Spermatophyta</taxon>
        <taxon>Magnoliopsida</taxon>
        <taxon>eudicotyledons</taxon>
        <taxon>Gunneridae</taxon>
        <taxon>Pentapetalae</taxon>
        <taxon>rosids</taxon>
        <taxon>fabids</taxon>
        <taxon>Malpighiales</taxon>
        <taxon>Salicaceae</taxon>
        <taxon>Saliceae</taxon>
        <taxon>Populus</taxon>
    </lineage>
</organism>
<evidence type="ECO:0000313" key="1">
    <source>
        <dbReference type="EMBL" id="KAJ6993259.1"/>
    </source>
</evidence>